<dbReference type="PANTHER" id="PTHR33525">
    <property type="match status" value="1"/>
</dbReference>
<dbReference type="EMBL" id="PPGH01000013">
    <property type="protein sequence ID" value="PQJ97421.1"/>
    <property type="molecule type" value="Genomic_DNA"/>
</dbReference>
<dbReference type="SUPFAM" id="SSF55781">
    <property type="entry name" value="GAF domain-like"/>
    <property type="match status" value="1"/>
</dbReference>
<dbReference type="Proteomes" id="UP000239936">
    <property type="component" value="Unassembled WGS sequence"/>
</dbReference>
<evidence type="ECO:0000313" key="3">
    <source>
        <dbReference type="Proteomes" id="UP000239936"/>
    </source>
</evidence>
<dbReference type="AlphaFoldDB" id="A0A2S7XVE5"/>
<gene>
    <name evidence="2" type="ORF">CXB77_02605</name>
</gene>
<sequence length="468" mass="52288">MHSNWLTAVTSNATPEELPVLARTRRECAALLADELAPLRKIAMFIMGDPALALRVLQRANAVPHRHFSAEVALLEDAGHMLGTQTLMRLEAEANVADAVLTDERLASYQRSAGRAVLAALLAQDWAEVDHDRFPAEVSLAALLNHLGELFLLAHGDPRINRYLDLVEISHLLPHEAEYLSLGESLEELGYVLAQQWKLPEMVREAMRARNAQYPRALCVMLATQIARHAFSSWQRPTLMNDLRLTADLLALELQPLIRRINGLLIGFNRNVGDYGVKPLKLLPMDGITNISTPWSVGFCLAPRADEVAQCRAVFTAEVPPDRDDVLIQLVRTLHRGVGLNRVVFARYHPRLQMLSAEFLAGTDFEPLFNRFRLTIDDDSVIQELLAVSAALWINDNNAAELLPRIPPAVLELIGVKHFFMASLWVKTQVIGVVYADRRSESCQLDARSFNTFKQLVNEAGACLARRD</sequence>
<dbReference type="PANTHER" id="PTHR33525:SF4">
    <property type="entry name" value="CYCLIC DI-GMP PHOSPHODIESTERASE CDGJ"/>
    <property type="match status" value="1"/>
</dbReference>
<reference evidence="2 3" key="1">
    <citation type="submission" date="2018-01" db="EMBL/GenBank/DDBJ databases">
        <title>The complete genome sequence of Chromatium okenii LaCa, a purple sulfur bacterium with a turbulent life.</title>
        <authorList>
            <person name="Luedin S.M."/>
            <person name="Liechti N."/>
            <person name="Storelli N."/>
            <person name="Danza F."/>
            <person name="Wittwer M."/>
            <person name="Pothier J.F."/>
            <person name="Tonolla M.A."/>
        </authorList>
    </citation>
    <scope>NUCLEOTIDE SEQUENCE [LARGE SCALE GENOMIC DNA]</scope>
    <source>
        <strain evidence="2 3">LaCa</strain>
    </source>
</reference>
<dbReference type="Gene3D" id="1.10.3210.10">
    <property type="entry name" value="Hypothetical protein af1432"/>
    <property type="match status" value="1"/>
</dbReference>
<dbReference type="Gene3D" id="3.30.450.40">
    <property type="match status" value="1"/>
</dbReference>
<accession>A0A2S7XVE5</accession>
<dbReference type="SUPFAM" id="SSF109604">
    <property type="entry name" value="HD-domain/PDEase-like"/>
    <property type="match status" value="1"/>
</dbReference>
<dbReference type="InterPro" id="IPR052340">
    <property type="entry name" value="RNase_Y/CdgJ"/>
</dbReference>
<dbReference type="RefSeq" id="WP_105072679.1">
    <property type="nucleotide sequence ID" value="NZ_PPGH01000013.1"/>
</dbReference>
<keyword evidence="2" id="KW-0808">Transferase</keyword>
<dbReference type="Pfam" id="PF08668">
    <property type="entry name" value="HDOD"/>
    <property type="match status" value="1"/>
</dbReference>
<keyword evidence="3" id="KW-1185">Reference proteome</keyword>
<comment type="caution">
    <text evidence="2">The sequence shown here is derived from an EMBL/GenBank/DDBJ whole genome shotgun (WGS) entry which is preliminary data.</text>
</comment>
<dbReference type="GO" id="GO:0016301">
    <property type="term" value="F:kinase activity"/>
    <property type="evidence" value="ECO:0007669"/>
    <property type="project" value="UniProtKB-KW"/>
</dbReference>
<dbReference type="InterPro" id="IPR013976">
    <property type="entry name" value="HDOD"/>
</dbReference>
<dbReference type="OrthoDB" id="9126875at2"/>
<protein>
    <submittedName>
        <fullName evidence="2">Histidine kinase</fullName>
    </submittedName>
</protein>
<evidence type="ECO:0000259" key="1">
    <source>
        <dbReference type="PROSITE" id="PS51833"/>
    </source>
</evidence>
<evidence type="ECO:0000313" key="2">
    <source>
        <dbReference type="EMBL" id="PQJ97421.1"/>
    </source>
</evidence>
<dbReference type="PROSITE" id="PS51833">
    <property type="entry name" value="HDOD"/>
    <property type="match status" value="1"/>
</dbReference>
<name>A0A2S7XVE5_9GAMM</name>
<keyword evidence="2" id="KW-0418">Kinase</keyword>
<organism evidence="2 3">
    <name type="scientific">Chromatium okenii</name>
    <dbReference type="NCBI Taxonomy" id="61644"/>
    <lineage>
        <taxon>Bacteria</taxon>
        <taxon>Pseudomonadati</taxon>
        <taxon>Pseudomonadota</taxon>
        <taxon>Gammaproteobacteria</taxon>
        <taxon>Chromatiales</taxon>
        <taxon>Chromatiaceae</taxon>
        <taxon>Chromatium</taxon>
    </lineage>
</organism>
<feature type="domain" description="HDOD" evidence="1">
    <location>
        <begin position="18"/>
        <end position="213"/>
    </location>
</feature>
<dbReference type="InterPro" id="IPR029016">
    <property type="entry name" value="GAF-like_dom_sf"/>
</dbReference>
<proteinExistence type="predicted"/>